<organism evidence="2 3">
    <name type="scientific">Mycena pura</name>
    <dbReference type="NCBI Taxonomy" id="153505"/>
    <lineage>
        <taxon>Eukaryota</taxon>
        <taxon>Fungi</taxon>
        <taxon>Dikarya</taxon>
        <taxon>Basidiomycota</taxon>
        <taxon>Agaricomycotina</taxon>
        <taxon>Agaricomycetes</taxon>
        <taxon>Agaricomycetidae</taxon>
        <taxon>Agaricales</taxon>
        <taxon>Marasmiineae</taxon>
        <taxon>Mycenaceae</taxon>
        <taxon>Mycena</taxon>
    </lineage>
</organism>
<evidence type="ECO:0000256" key="1">
    <source>
        <dbReference type="SAM" id="MobiDB-lite"/>
    </source>
</evidence>
<evidence type="ECO:0000313" key="3">
    <source>
        <dbReference type="Proteomes" id="UP001219525"/>
    </source>
</evidence>
<reference evidence="2" key="1">
    <citation type="submission" date="2023-03" db="EMBL/GenBank/DDBJ databases">
        <title>Massive genome expansion in bonnet fungi (Mycena s.s.) driven by repeated elements and novel gene families across ecological guilds.</title>
        <authorList>
            <consortium name="Lawrence Berkeley National Laboratory"/>
            <person name="Harder C.B."/>
            <person name="Miyauchi S."/>
            <person name="Viragh M."/>
            <person name="Kuo A."/>
            <person name="Thoen E."/>
            <person name="Andreopoulos B."/>
            <person name="Lu D."/>
            <person name="Skrede I."/>
            <person name="Drula E."/>
            <person name="Henrissat B."/>
            <person name="Morin E."/>
            <person name="Kohler A."/>
            <person name="Barry K."/>
            <person name="LaButti K."/>
            <person name="Morin E."/>
            <person name="Salamov A."/>
            <person name="Lipzen A."/>
            <person name="Mereny Z."/>
            <person name="Hegedus B."/>
            <person name="Baldrian P."/>
            <person name="Stursova M."/>
            <person name="Weitz H."/>
            <person name="Taylor A."/>
            <person name="Grigoriev I.V."/>
            <person name="Nagy L.G."/>
            <person name="Martin F."/>
            <person name="Kauserud H."/>
        </authorList>
    </citation>
    <scope>NUCLEOTIDE SEQUENCE</scope>
    <source>
        <strain evidence="2">9144</strain>
    </source>
</reference>
<proteinExistence type="predicted"/>
<evidence type="ECO:0000313" key="2">
    <source>
        <dbReference type="EMBL" id="KAJ7205014.1"/>
    </source>
</evidence>
<name>A0AAD6V9W0_9AGAR</name>
<feature type="region of interest" description="Disordered" evidence="1">
    <location>
        <begin position="1"/>
        <end position="54"/>
    </location>
</feature>
<dbReference type="AlphaFoldDB" id="A0AAD6V9W0"/>
<feature type="compositionally biased region" description="Polar residues" evidence="1">
    <location>
        <begin position="1"/>
        <end position="13"/>
    </location>
</feature>
<comment type="caution">
    <text evidence="2">The sequence shown here is derived from an EMBL/GenBank/DDBJ whole genome shotgun (WGS) entry which is preliminary data.</text>
</comment>
<dbReference type="Proteomes" id="UP001219525">
    <property type="component" value="Unassembled WGS sequence"/>
</dbReference>
<accession>A0AAD6V9W0</accession>
<sequence>MRDTSKTAQTNQAGPYGPNSPSWGRIDGGRGPLLCLRGTGSEGGPGNCAGRRRKQKLQVETRAYEILEPPTPAFGHWAMNRSPNLFEIPAPTSLPDAPSSFSVPYVVPWAIKDKYPRGPNRSGITTTLDVGHISLNLTGQLEVAGIESNYSSDRKAATEKVSGLSESSVNIAVEQ</sequence>
<dbReference type="EMBL" id="JARJCW010000045">
    <property type="protein sequence ID" value="KAJ7205014.1"/>
    <property type="molecule type" value="Genomic_DNA"/>
</dbReference>
<keyword evidence="3" id="KW-1185">Reference proteome</keyword>
<protein>
    <submittedName>
        <fullName evidence="2">Uncharacterized protein</fullName>
    </submittedName>
</protein>
<gene>
    <name evidence="2" type="ORF">GGX14DRAFT_397947</name>
</gene>